<feature type="transmembrane region" description="Helical" evidence="4">
    <location>
        <begin position="327"/>
        <end position="348"/>
    </location>
</feature>
<keyword evidence="4" id="KW-1133">Transmembrane helix</keyword>
<dbReference type="EMBL" id="JAOPHQ010005126">
    <property type="protein sequence ID" value="KAK0136807.1"/>
    <property type="molecule type" value="Genomic_DNA"/>
</dbReference>
<evidence type="ECO:0000259" key="6">
    <source>
        <dbReference type="Pfam" id="PF07686"/>
    </source>
</evidence>
<evidence type="ECO:0000256" key="5">
    <source>
        <dbReference type="SAM" id="SignalP"/>
    </source>
</evidence>
<keyword evidence="3 4" id="KW-0472">Membrane</keyword>
<name>A0AA47NUN0_MERPO</name>
<feature type="domain" description="Immunoglobulin V-set" evidence="6">
    <location>
        <begin position="225"/>
        <end position="313"/>
    </location>
</feature>
<evidence type="ECO:0000256" key="1">
    <source>
        <dbReference type="ARBA" id="ARBA00004370"/>
    </source>
</evidence>
<dbReference type="InterPro" id="IPR050671">
    <property type="entry name" value="CD300_family_receptors"/>
</dbReference>
<dbReference type="Proteomes" id="UP001174136">
    <property type="component" value="Unassembled WGS sequence"/>
</dbReference>
<evidence type="ECO:0000313" key="7">
    <source>
        <dbReference type="EMBL" id="KAK0136807.1"/>
    </source>
</evidence>
<keyword evidence="2 4" id="KW-0812">Transmembrane</keyword>
<evidence type="ECO:0000256" key="3">
    <source>
        <dbReference type="ARBA" id="ARBA00023136"/>
    </source>
</evidence>
<dbReference type="PANTHER" id="PTHR11860">
    <property type="entry name" value="POLYMERIC-IMMUNOGLOBULIN RECEPTOR"/>
    <property type="match status" value="1"/>
</dbReference>
<dbReference type="InterPro" id="IPR036179">
    <property type="entry name" value="Ig-like_dom_sf"/>
</dbReference>
<feature type="chain" id="PRO_5041233200" description="Immunoglobulin V-set domain-containing protein" evidence="5">
    <location>
        <begin position="17"/>
        <end position="404"/>
    </location>
</feature>
<dbReference type="Pfam" id="PF07686">
    <property type="entry name" value="V-set"/>
    <property type="match status" value="1"/>
</dbReference>
<dbReference type="GO" id="GO:0005886">
    <property type="term" value="C:plasma membrane"/>
    <property type="evidence" value="ECO:0007669"/>
    <property type="project" value="TreeGrafter"/>
</dbReference>
<reference evidence="7" key="1">
    <citation type="journal article" date="2023" name="Front. Mar. Sci.">
        <title>A new Merluccius polli reference genome to investigate the effects of global change in West African waters.</title>
        <authorList>
            <person name="Mateo J.L."/>
            <person name="Blanco-Fernandez C."/>
            <person name="Garcia-Vazquez E."/>
            <person name="Machado-Schiaffino G."/>
        </authorList>
    </citation>
    <scope>NUCLEOTIDE SEQUENCE</scope>
    <source>
        <strain evidence="7">C29</strain>
        <tissue evidence="7">Fin</tissue>
    </source>
</reference>
<protein>
    <recommendedName>
        <fullName evidence="6">Immunoglobulin V-set domain-containing protein</fullName>
    </recommendedName>
</protein>
<keyword evidence="5" id="KW-0732">Signal</keyword>
<dbReference type="InterPro" id="IPR013106">
    <property type="entry name" value="Ig_V-set"/>
</dbReference>
<keyword evidence="8" id="KW-1185">Reference proteome</keyword>
<sequence>MRRLLLLLLLPMTTGSQLIKGCQGGGVFFNYTEPDDQPLTSAALNCINSTERIRINKDGKNVTVEIIRLEKGDEKMCSLTMYLQVGDDRCDVNGVRDLKMGLLVQNGWQALIKILAYPARTATCVQNETLFTDCKEPITLAPRRGKVPVKCDDYTDESNEGIKYLCKAKQFDCEEISPKTMSIPVQTDNDYGSYWCGLKFSTYRVLFQEVSVINIPLPSKTMLIGGNLSYTCNYSGDPVGVKYICVGDLHECRYVLNTSQQQVGGRYEISNQAEKQTLTITIRKLESKDTGEYWCYTMRNKTRIIHNKFNLTVDQSHLELPGSPFQLVPMVAFAGVLLVVLVSLLVAWKSLSSRNTTEGHKQEEVNIYEEIQQRPRSHNSIAVHSIYVTATHPSTALPRSSEQL</sequence>
<dbReference type="AlphaFoldDB" id="A0AA47NUN0"/>
<dbReference type="PANTHER" id="PTHR11860:SF87">
    <property type="entry name" value="CMRF35-LIKE MOLECULE 8"/>
    <property type="match status" value="1"/>
</dbReference>
<gene>
    <name evidence="7" type="ORF">N1851_027018</name>
</gene>
<feature type="signal peptide" evidence="5">
    <location>
        <begin position="1"/>
        <end position="16"/>
    </location>
</feature>
<evidence type="ECO:0000256" key="4">
    <source>
        <dbReference type="SAM" id="Phobius"/>
    </source>
</evidence>
<dbReference type="InterPro" id="IPR013783">
    <property type="entry name" value="Ig-like_fold"/>
</dbReference>
<accession>A0AA47NUN0</accession>
<proteinExistence type="predicted"/>
<evidence type="ECO:0000256" key="2">
    <source>
        <dbReference type="ARBA" id="ARBA00022692"/>
    </source>
</evidence>
<comment type="subcellular location">
    <subcellularLocation>
        <location evidence="1">Membrane</location>
    </subcellularLocation>
</comment>
<dbReference type="SUPFAM" id="SSF48726">
    <property type="entry name" value="Immunoglobulin"/>
    <property type="match status" value="1"/>
</dbReference>
<dbReference type="Gene3D" id="2.60.40.10">
    <property type="entry name" value="Immunoglobulins"/>
    <property type="match status" value="1"/>
</dbReference>
<dbReference type="GO" id="GO:0004888">
    <property type="term" value="F:transmembrane signaling receptor activity"/>
    <property type="evidence" value="ECO:0007669"/>
    <property type="project" value="TreeGrafter"/>
</dbReference>
<organism evidence="7 8">
    <name type="scientific">Merluccius polli</name>
    <name type="common">Benguela hake</name>
    <name type="synonym">Merluccius cadenati</name>
    <dbReference type="NCBI Taxonomy" id="89951"/>
    <lineage>
        <taxon>Eukaryota</taxon>
        <taxon>Metazoa</taxon>
        <taxon>Chordata</taxon>
        <taxon>Craniata</taxon>
        <taxon>Vertebrata</taxon>
        <taxon>Euteleostomi</taxon>
        <taxon>Actinopterygii</taxon>
        <taxon>Neopterygii</taxon>
        <taxon>Teleostei</taxon>
        <taxon>Neoteleostei</taxon>
        <taxon>Acanthomorphata</taxon>
        <taxon>Zeiogadaria</taxon>
        <taxon>Gadariae</taxon>
        <taxon>Gadiformes</taxon>
        <taxon>Gadoidei</taxon>
        <taxon>Merlucciidae</taxon>
        <taxon>Merluccius</taxon>
    </lineage>
</organism>
<comment type="caution">
    <text evidence="7">The sequence shown here is derived from an EMBL/GenBank/DDBJ whole genome shotgun (WGS) entry which is preliminary data.</text>
</comment>
<evidence type="ECO:0000313" key="8">
    <source>
        <dbReference type="Proteomes" id="UP001174136"/>
    </source>
</evidence>